<dbReference type="PROSITE" id="PS00631">
    <property type="entry name" value="CYTOSOL_AP"/>
    <property type="match status" value="1"/>
</dbReference>
<keyword evidence="8" id="KW-0464">Manganese</keyword>
<feature type="binding site" evidence="8">
    <location>
        <position position="289"/>
    </location>
    <ligand>
        <name>Mn(2+)</name>
        <dbReference type="ChEBI" id="CHEBI:29035"/>
        <label>2</label>
    </ligand>
</feature>
<dbReference type="InterPro" id="IPR008283">
    <property type="entry name" value="Peptidase_M17_N"/>
</dbReference>
<feature type="active site" evidence="8">
    <location>
        <position position="278"/>
    </location>
</feature>
<comment type="catalytic activity">
    <reaction evidence="1 8">
        <text>Release of an N-terminal amino acid, Xaa-|-Yaa-, in which Xaa is preferably Leu, but may be other amino acids including Pro although not Arg or Lys, and Yaa may be Pro. Amino acid amides and methyl esters are also readily hydrolyzed, but rates on arylamides are exceedingly low.</text>
        <dbReference type="EC" id="3.4.11.1"/>
    </reaction>
</comment>
<gene>
    <name evidence="8" type="primary">pepA</name>
    <name evidence="10" type="ORF">EC501_10160</name>
</gene>
<dbReference type="SUPFAM" id="SSF52949">
    <property type="entry name" value="Macro domain-like"/>
    <property type="match status" value="1"/>
</dbReference>
<dbReference type="AlphaFoldDB" id="A0A3M8H8I2"/>
<dbReference type="CDD" id="cd00433">
    <property type="entry name" value="Peptidase_M17"/>
    <property type="match status" value="1"/>
</dbReference>
<evidence type="ECO:0000256" key="7">
    <source>
        <dbReference type="ARBA" id="ARBA00049972"/>
    </source>
</evidence>
<comment type="function">
    <text evidence="7 8">Presumably involved in the processing and regular turnover of intracellular proteins. Catalyzes the removal of unsubstituted N-terminal amino acids from various peptides.</text>
</comment>
<keyword evidence="11" id="KW-1185">Reference proteome</keyword>
<name>A0A3M8H8I2_9BACI</name>
<comment type="catalytic activity">
    <reaction evidence="2 8">
        <text>Release of an N-terminal amino acid, preferentially leucine, but not glutamic or aspartic acids.</text>
        <dbReference type="EC" id="3.4.11.10"/>
    </reaction>
</comment>
<dbReference type="PRINTS" id="PR00481">
    <property type="entry name" value="LAMNOPPTDASE"/>
</dbReference>
<evidence type="ECO:0000256" key="8">
    <source>
        <dbReference type="HAMAP-Rule" id="MF_00181"/>
    </source>
</evidence>
<dbReference type="GO" id="GO:0006508">
    <property type="term" value="P:proteolysis"/>
    <property type="evidence" value="ECO:0007669"/>
    <property type="project" value="UniProtKB-KW"/>
</dbReference>
<keyword evidence="8" id="KW-0963">Cytoplasm</keyword>
<dbReference type="RefSeq" id="WP_122972183.1">
    <property type="nucleotide sequence ID" value="NZ_RHLQ01000022.1"/>
</dbReference>
<dbReference type="GO" id="GO:0070006">
    <property type="term" value="F:metalloaminopeptidase activity"/>
    <property type="evidence" value="ECO:0007669"/>
    <property type="project" value="InterPro"/>
</dbReference>
<dbReference type="Proteomes" id="UP000279909">
    <property type="component" value="Unassembled WGS sequence"/>
</dbReference>
<reference evidence="10 11" key="1">
    <citation type="journal article" date="2014" name="Int. J. Syst. Evol. Microbiol.">
        <title>Lysinibacillus halotolerans sp. nov., isolated from saline-alkaline soil.</title>
        <authorList>
            <person name="Kong D."/>
            <person name="Wang Y."/>
            <person name="Zhao B."/>
            <person name="Li Y."/>
            <person name="Song J."/>
            <person name="Zhai Y."/>
            <person name="Zhang C."/>
            <person name="Wang H."/>
            <person name="Chen X."/>
            <person name="Zhao B."/>
            <person name="Ruan Z."/>
        </authorList>
    </citation>
    <scope>NUCLEOTIDE SEQUENCE [LARGE SCALE GENOMIC DNA]</scope>
    <source>
        <strain evidence="10 11">MCCC 1A12703</strain>
    </source>
</reference>
<sequence>MKIVKEPKNFEQVTTELLIVGVQKNCDHIEGWSNFVSFYGENVENWIRSGDIQTERKKMTKIPYIGQNEHIKRVLFVGLGDTKTLTENELRETFGLVGKELRALKASECTIWLESFTASPIDEQTIAYLFAEGTGLGFYQVPHYKTSSNEVEVYMDAVHFVTKADIDEIAASFEVGKIYADAVNEARNLVNLPPNLLTATELANYAEKLAKQYDFEIEILTKKELEELGMGGILSVNKGSVEEPRLITIKYQATEKWEDAIGLVGKGVTYDTGGYSIKTKTGMVGMKGDMGGAAAVLGAMKIIGESRPNKNVVAVIGSTDNMISGEAFKPDDVITTYSGKTVEVLNTDAEGRLVLADAVTYAKQQGATSLIDVATLTGGVITALGYDKTGSLTNNEAFFDAFIEASIETGEFVWGMPLTERDKKRIRKSDIADLNNSPGSDGHMIFGGGFVGEFVGDTPWIHLDIAGTSDASSSYDLGPKGGTGVMVRTLATFVERLGEQNN</sequence>
<dbReference type="InterPro" id="IPR043472">
    <property type="entry name" value="Macro_dom-like"/>
</dbReference>
<evidence type="ECO:0000256" key="6">
    <source>
        <dbReference type="ARBA" id="ARBA00022801"/>
    </source>
</evidence>
<evidence type="ECO:0000256" key="2">
    <source>
        <dbReference type="ARBA" id="ARBA00000967"/>
    </source>
</evidence>
<dbReference type="EC" id="3.4.11.10" evidence="8"/>
<accession>A0A3M8H8I2</accession>
<dbReference type="InterPro" id="IPR011356">
    <property type="entry name" value="Leucine_aapep/pepB"/>
</dbReference>
<dbReference type="Pfam" id="PF00883">
    <property type="entry name" value="Peptidase_M17"/>
    <property type="match status" value="1"/>
</dbReference>
<comment type="cofactor">
    <cofactor evidence="8">
        <name>Mn(2+)</name>
        <dbReference type="ChEBI" id="CHEBI:29035"/>
    </cofactor>
    <text evidence="8">Binds 2 manganese ions per subunit.</text>
</comment>
<protein>
    <recommendedName>
        <fullName evidence="8">Probable cytosol aminopeptidase</fullName>
        <ecNumber evidence="8">3.4.11.1</ecNumber>
    </recommendedName>
    <alternativeName>
        <fullName evidence="8">Leucine aminopeptidase</fullName>
        <shortName evidence="8">LAP</shortName>
        <ecNumber evidence="8">3.4.11.10</ecNumber>
    </alternativeName>
    <alternativeName>
        <fullName evidence="8">Leucyl aminopeptidase</fullName>
    </alternativeName>
</protein>
<feature type="binding site" evidence="8">
    <location>
        <position position="350"/>
    </location>
    <ligand>
        <name>Mn(2+)</name>
        <dbReference type="ChEBI" id="CHEBI:29035"/>
        <label>2</label>
    </ligand>
</feature>
<dbReference type="PANTHER" id="PTHR11963:SF23">
    <property type="entry name" value="CYTOSOL AMINOPEPTIDASE"/>
    <property type="match status" value="1"/>
</dbReference>
<dbReference type="HAMAP" id="MF_00181">
    <property type="entry name" value="Cytosol_peptidase_M17"/>
    <property type="match status" value="1"/>
</dbReference>
<feature type="binding site" evidence="8">
    <location>
        <position position="271"/>
    </location>
    <ligand>
        <name>Mn(2+)</name>
        <dbReference type="ChEBI" id="CHEBI:29035"/>
        <label>1</label>
    </ligand>
</feature>
<evidence type="ECO:0000256" key="4">
    <source>
        <dbReference type="ARBA" id="ARBA00022438"/>
    </source>
</evidence>
<keyword evidence="5 8" id="KW-0645">Protease</keyword>
<evidence type="ECO:0000313" key="10">
    <source>
        <dbReference type="EMBL" id="RNC98721.1"/>
    </source>
</evidence>
<dbReference type="EMBL" id="RHLQ01000022">
    <property type="protein sequence ID" value="RNC98721.1"/>
    <property type="molecule type" value="Genomic_DNA"/>
</dbReference>
<feature type="domain" description="Cytosol aminopeptidase" evidence="9">
    <location>
        <begin position="346"/>
        <end position="353"/>
    </location>
</feature>
<evidence type="ECO:0000256" key="5">
    <source>
        <dbReference type="ARBA" id="ARBA00022670"/>
    </source>
</evidence>
<organism evidence="10 11">
    <name type="scientific">Lysinibacillus halotolerans</name>
    <dbReference type="NCBI Taxonomy" id="1368476"/>
    <lineage>
        <taxon>Bacteria</taxon>
        <taxon>Bacillati</taxon>
        <taxon>Bacillota</taxon>
        <taxon>Bacilli</taxon>
        <taxon>Bacillales</taxon>
        <taxon>Bacillaceae</taxon>
        <taxon>Lysinibacillus</taxon>
    </lineage>
</organism>
<comment type="similarity">
    <text evidence="3 8">Belongs to the peptidase M17 family.</text>
</comment>
<dbReference type="Gene3D" id="3.40.220.10">
    <property type="entry name" value="Leucine Aminopeptidase, subunit E, domain 1"/>
    <property type="match status" value="1"/>
</dbReference>
<dbReference type="InterPro" id="IPR023042">
    <property type="entry name" value="Peptidase_M17_leu_NH2_pept"/>
</dbReference>
<dbReference type="EC" id="3.4.11.1" evidence="8"/>
<dbReference type="GO" id="GO:0030145">
    <property type="term" value="F:manganese ion binding"/>
    <property type="evidence" value="ECO:0007669"/>
    <property type="project" value="UniProtKB-UniRule"/>
</dbReference>
<feature type="binding site" evidence="8">
    <location>
        <position position="348"/>
    </location>
    <ligand>
        <name>Mn(2+)</name>
        <dbReference type="ChEBI" id="CHEBI:29035"/>
        <label>1</label>
    </ligand>
</feature>
<feature type="binding site" evidence="8">
    <location>
        <position position="271"/>
    </location>
    <ligand>
        <name>Mn(2+)</name>
        <dbReference type="ChEBI" id="CHEBI:29035"/>
        <label>2</label>
    </ligand>
</feature>
<dbReference type="PANTHER" id="PTHR11963">
    <property type="entry name" value="LEUCINE AMINOPEPTIDASE-RELATED"/>
    <property type="match status" value="1"/>
</dbReference>
<feature type="active site" evidence="8">
    <location>
        <position position="352"/>
    </location>
</feature>
<comment type="subcellular location">
    <subcellularLocation>
        <location evidence="8">Cytoplasm</location>
    </subcellularLocation>
</comment>
<feature type="binding site" evidence="8">
    <location>
        <position position="350"/>
    </location>
    <ligand>
        <name>Mn(2+)</name>
        <dbReference type="ChEBI" id="CHEBI:29035"/>
        <label>1</label>
    </ligand>
</feature>
<comment type="caution">
    <text evidence="10">The sequence shown here is derived from an EMBL/GenBank/DDBJ whole genome shotgun (WGS) entry which is preliminary data.</text>
</comment>
<dbReference type="Gene3D" id="3.40.630.10">
    <property type="entry name" value="Zn peptidases"/>
    <property type="match status" value="1"/>
</dbReference>
<dbReference type="SUPFAM" id="SSF53187">
    <property type="entry name" value="Zn-dependent exopeptidases"/>
    <property type="match status" value="1"/>
</dbReference>
<keyword evidence="6 8" id="KW-0378">Hydrolase</keyword>
<dbReference type="NCBIfam" id="NF002083">
    <property type="entry name" value="PRK00913.3-5"/>
    <property type="match status" value="1"/>
</dbReference>
<dbReference type="InterPro" id="IPR000819">
    <property type="entry name" value="Peptidase_M17_C"/>
</dbReference>
<keyword evidence="8" id="KW-0479">Metal-binding</keyword>
<dbReference type="NCBIfam" id="NF002073">
    <property type="entry name" value="PRK00913.1-2"/>
    <property type="match status" value="1"/>
</dbReference>
<dbReference type="Pfam" id="PF02789">
    <property type="entry name" value="Peptidase_M17_N"/>
    <property type="match status" value="1"/>
</dbReference>
<feature type="binding site" evidence="8">
    <location>
        <position position="266"/>
    </location>
    <ligand>
        <name>Mn(2+)</name>
        <dbReference type="ChEBI" id="CHEBI:29035"/>
        <label>2</label>
    </ligand>
</feature>
<proteinExistence type="inferred from homology"/>
<dbReference type="GO" id="GO:0005737">
    <property type="term" value="C:cytoplasm"/>
    <property type="evidence" value="ECO:0007669"/>
    <property type="project" value="UniProtKB-SubCell"/>
</dbReference>
<dbReference type="OrthoDB" id="9809354at2"/>
<evidence type="ECO:0000256" key="3">
    <source>
        <dbReference type="ARBA" id="ARBA00009528"/>
    </source>
</evidence>
<evidence type="ECO:0000256" key="1">
    <source>
        <dbReference type="ARBA" id="ARBA00000135"/>
    </source>
</evidence>
<evidence type="ECO:0000313" key="11">
    <source>
        <dbReference type="Proteomes" id="UP000279909"/>
    </source>
</evidence>
<keyword evidence="4 8" id="KW-0031">Aminopeptidase</keyword>
<evidence type="ECO:0000259" key="9">
    <source>
        <dbReference type="PROSITE" id="PS00631"/>
    </source>
</evidence>